<protein>
    <recommendedName>
        <fullName evidence="5">DUF4215 domain-containing protein</fullName>
    </recommendedName>
</protein>
<evidence type="ECO:0000313" key="4">
    <source>
        <dbReference type="EMBL" id="JAC60974.1"/>
    </source>
</evidence>
<evidence type="ECO:0000256" key="1">
    <source>
        <dbReference type="ARBA" id="ARBA00022729"/>
    </source>
</evidence>
<feature type="non-terminal residue" evidence="4">
    <location>
        <position position="151"/>
    </location>
</feature>
<proteinExistence type="predicted"/>
<gene>
    <name evidence="4" type="ORF">TSPGSL018_27517</name>
</gene>
<organism evidence="4">
    <name type="scientific">Tetraselmis sp. GSL018</name>
    <dbReference type="NCBI Taxonomy" id="582737"/>
    <lineage>
        <taxon>Eukaryota</taxon>
        <taxon>Viridiplantae</taxon>
        <taxon>Chlorophyta</taxon>
        <taxon>core chlorophytes</taxon>
        <taxon>Chlorodendrophyceae</taxon>
        <taxon>Chlorodendrales</taxon>
        <taxon>Chlorodendraceae</taxon>
        <taxon>Tetraselmis</taxon>
    </lineage>
</organism>
<accession>A0A061QRA5</accession>
<dbReference type="InterPro" id="IPR011936">
    <property type="entry name" value="Myxo_disulph_rpt"/>
</dbReference>
<evidence type="ECO:0000256" key="2">
    <source>
        <dbReference type="ARBA" id="ARBA00022737"/>
    </source>
</evidence>
<name>A0A061QRA5_9CHLO</name>
<keyword evidence="1" id="KW-0732">Signal</keyword>
<evidence type="ECO:0008006" key="5">
    <source>
        <dbReference type="Google" id="ProtNLM"/>
    </source>
</evidence>
<evidence type="ECO:0000256" key="3">
    <source>
        <dbReference type="ARBA" id="ARBA00023157"/>
    </source>
</evidence>
<dbReference type="EMBL" id="GBEZ01026214">
    <property type="protein sequence ID" value="JAC60974.1"/>
    <property type="molecule type" value="Transcribed_RNA"/>
</dbReference>
<dbReference type="AlphaFoldDB" id="A0A061QRA5"/>
<keyword evidence="3" id="KW-1015">Disulfide bond</keyword>
<sequence length="151" mass="16876">MAEIRYDHLEVRATVVVDNDFQCPGFYNFEPLPPILLCGDAYKDKLEDCDDGNLEDGDGCSSICEIETGWTCEGRKTNPETSLDFSVCTKAAVNISPLEIAMFEGTQATYSFNLTTFVTNTTFFICTNNFQGELQVVGLFTFMITPSDWNQ</sequence>
<dbReference type="NCBIfam" id="TIGR02232">
    <property type="entry name" value="myxo_disulf_rpt"/>
    <property type="match status" value="1"/>
</dbReference>
<reference evidence="4" key="1">
    <citation type="submission" date="2014-05" db="EMBL/GenBank/DDBJ databases">
        <title>The transcriptome of the halophilic microalga Tetraselmis sp. GSL018 isolated from the Great Salt Lake, Utah.</title>
        <authorList>
            <person name="Jinkerson R.E."/>
            <person name="D'Adamo S."/>
            <person name="Posewitz M.C."/>
        </authorList>
    </citation>
    <scope>NUCLEOTIDE SEQUENCE</scope>
    <source>
        <strain evidence="4">GSL018</strain>
    </source>
</reference>
<keyword evidence="2" id="KW-0677">Repeat</keyword>